<gene>
    <name evidence="4" type="ORF">H0194_03775</name>
</gene>
<proteinExistence type="predicted"/>
<organism evidence="4 5">
    <name type="scientific">Corynebacterium incognita</name>
    <dbReference type="NCBI Taxonomy" id="2754725"/>
    <lineage>
        <taxon>Bacteria</taxon>
        <taxon>Bacillati</taxon>
        <taxon>Actinomycetota</taxon>
        <taxon>Actinomycetes</taxon>
        <taxon>Mycobacteriales</taxon>
        <taxon>Corynebacteriaceae</taxon>
        <taxon>Corynebacterium</taxon>
    </lineage>
</organism>
<dbReference type="InterPro" id="IPR017703">
    <property type="entry name" value="YgfZ/GCV_T_CS"/>
</dbReference>
<dbReference type="Gene3D" id="2.40.30.160">
    <property type="match status" value="1"/>
</dbReference>
<evidence type="ECO:0000313" key="4">
    <source>
        <dbReference type="EMBL" id="QNE90124.1"/>
    </source>
</evidence>
<protein>
    <submittedName>
        <fullName evidence="4">Folate-binding protein YgfZ</fullName>
    </submittedName>
</protein>
<dbReference type="KEGG" id="cik:H0194_03775"/>
<accession>A0A7G7CRA8</accession>
<dbReference type="EMBL" id="CP059404">
    <property type="protein sequence ID" value="QNE90124.1"/>
    <property type="molecule type" value="Genomic_DNA"/>
</dbReference>
<dbReference type="RefSeq" id="WP_185176497.1">
    <property type="nucleotide sequence ID" value="NZ_CP059404.1"/>
</dbReference>
<dbReference type="NCBIfam" id="TIGR03317">
    <property type="entry name" value="ygfZ_signature"/>
    <property type="match status" value="1"/>
</dbReference>
<evidence type="ECO:0000256" key="2">
    <source>
        <dbReference type="SAM" id="MobiDB-lite"/>
    </source>
</evidence>
<dbReference type="InterPro" id="IPR045179">
    <property type="entry name" value="YgfZ/GcvT"/>
</dbReference>
<feature type="compositionally biased region" description="Basic and acidic residues" evidence="2">
    <location>
        <begin position="356"/>
        <end position="373"/>
    </location>
</feature>
<evidence type="ECO:0000313" key="5">
    <source>
        <dbReference type="Proteomes" id="UP000515743"/>
    </source>
</evidence>
<dbReference type="InterPro" id="IPR027266">
    <property type="entry name" value="TrmE/GcvT-like"/>
</dbReference>
<dbReference type="GO" id="GO:0016226">
    <property type="term" value="P:iron-sulfur cluster assembly"/>
    <property type="evidence" value="ECO:0007669"/>
    <property type="project" value="TreeGrafter"/>
</dbReference>
<dbReference type="PIRSF" id="PIRSF006487">
    <property type="entry name" value="GcvT"/>
    <property type="match status" value="1"/>
</dbReference>
<keyword evidence="5" id="KW-1185">Reference proteome</keyword>
<sequence length="373" mass="39353">MTSPLLSRPGAAEHQEETLVDAAGVAWHYGNPLNEQRAADSHPIVVDRSHRRVIKVTGPDAPGFLNNLLSQKLDSAATTAGPSGFTGQALDLDIQGHILHAMDVTAVPTGAVSAVDAGATDFYLDLPADLATSLAEFLKKMKFWSEVSISVTDLAVATVLGETTATAVREALPDHALVRDFPWKGRPRVDVLVDRAKLATSVSALEAAGFTLAGLMAYTAERVRALEPEQAADLDGKSIPHEIPHWIGRGDNPGAVHLEKGCYRGQETVARVENLGRSPRLLVMLHLDGSAPELPGPGAEITFNGRGVGRLGTVVHDCDYGPIALALVKRTALDRGELLIGDVAASVDPDSLPGDEGPKAGRAAVDKLRGRQA</sequence>
<feature type="domain" description="CAF17 C-terminal" evidence="3">
    <location>
        <begin position="283"/>
        <end position="350"/>
    </location>
</feature>
<dbReference type="AlphaFoldDB" id="A0A7G7CRA8"/>
<evidence type="ECO:0000256" key="1">
    <source>
        <dbReference type="ARBA" id="ARBA00022946"/>
    </source>
</evidence>
<dbReference type="Proteomes" id="UP000515743">
    <property type="component" value="Chromosome"/>
</dbReference>
<dbReference type="Pfam" id="PF25455">
    <property type="entry name" value="Beta-barrel_CAF17_C"/>
    <property type="match status" value="1"/>
</dbReference>
<dbReference type="SUPFAM" id="SSF103025">
    <property type="entry name" value="Folate-binding domain"/>
    <property type="match status" value="1"/>
</dbReference>
<dbReference type="PANTHER" id="PTHR22602:SF0">
    <property type="entry name" value="TRANSFERASE CAF17, MITOCHONDRIAL-RELATED"/>
    <property type="match status" value="1"/>
</dbReference>
<dbReference type="PANTHER" id="PTHR22602">
    <property type="entry name" value="TRANSFERASE CAF17, MITOCHONDRIAL-RELATED"/>
    <property type="match status" value="1"/>
</dbReference>
<evidence type="ECO:0000259" key="3">
    <source>
        <dbReference type="Pfam" id="PF25455"/>
    </source>
</evidence>
<dbReference type="InterPro" id="IPR057460">
    <property type="entry name" value="CAF17_C"/>
</dbReference>
<keyword evidence="1" id="KW-0809">Transit peptide</keyword>
<dbReference type="Gene3D" id="3.30.1360.120">
    <property type="entry name" value="Probable tRNA modification gtpase trme, domain 1"/>
    <property type="match status" value="1"/>
</dbReference>
<reference evidence="4 5" key="1">
    <citation type="submission" date="2020-07" db="EMBL/GenBank/DDBJ databases">
        <title>Complete genome and description of Corynebacterium incognita strain Marseille-Q3630 sp. nov.</title>
        <authorList>
            <person name="Boxberger M."/>
        </authorList>
    </citation>
    <scope>NUCLEOTIDE SEQUENCE [LARGE SCALE GENOMIC DNA]</scope>
    <source>
        <strain evidence="4 5">Marseille-Q3630</strain>
    </source>
</reference>
<feature type="region of interest" description="Disordered" evidence="2">
    <location>
        <begin position="347"/>
        <end position="373"/>
    </location>
</feature>
<name>A0A7G7CRA8_9CORY</name>